<dbReference type="Proteomes" id="UP000176422">
    <property type="component" value="Unassembled WGS sequence"/>
</dbReference>
<organism evidence="2 3">
    <name type="scientific">Candidatus Wolfebacteria bacterium RIFOXYB1_FULL_54_12</name>
    <dbReference type="NCBI Taxonomy" id="1802559"/>
    <lineage>
        <taxon>Bacteria</taxon>
        <taxon>Candidatus Wolfeibacteriota</taxon>
    </lineage>
</organism>
<dbReference type="PANTHER" id="PTHR35458:SF8">
    <property type="entry name" value="SLR0650 PROTEIN"/>
    <property type="match status" value="1"/>
</dbReference>
<evidence type="ECO:0000313" key="2">
    <source>
        <dbReference type="EMBL" id="OGM92910.1"/>
    </source>
</evidence>
<comment type="caution">
    <text evidence="2">The sequence shown here is derived from an EMBL/GenBank/DDBJ whole genome shotgun (WGS) entry which is preliminary data.</text>
</comment>
<dbReference type="PANTHER" id="PTHR35458">
    <property type="entry name" value="SLR0755 PROTEIN"/>
    <property type="match status" value="1"/>
</dbReference>
<dbReference type="GO" id="GO:0004540">
    <property type="term" value="F:RNA nuclease activity"/>
    <property type="evidence" value="ECO:0007669"/>
    <property type="project" value="InterPro"/>
</dbReference>
<proteinExistence type="predicted"/>
<accession>A0A1F8DWG4</accession>
<dbReference type="Gene3D" id="3.40.50.1010">
    <property type="entry name" value="5'-nuclease"/>
    <property type="match status" value="1"/>
</dbReference>
<evidence type="ECO:0000259" key="1">
    <source>
        <dbReference type="Pfam" id="PF01936"/>
    </source>
</evidence>
<dbReference type="EMBL" id="MGIT01000002">
    <property type="protein sequence ID" value="OGM92910.1"/>
    <property type="molecule type" value="Genomic_DNA"/>
</dbReference>
<protein>
    <recommendedName>
        <fullName evidence="1">NYN domain-containing protein</fullName>
    </recommendedName>
</protein>
<evidence type="ECO:0000313" key="3">
    <source>
        <dbReference type="Proteomes" id="UP000176422"/>
    </source>
</evidence>
<gene>
    <name evidence="2" type="ORF">A2372_03630</name>
</gene>
<dbReference type="STRING" id="1802559.A2372_03630"/>
<dbReference type="InterPro" id="IPR021139">
    <property type="entry name" value="NYN"/>
</dbReference>
<reference evidence="2 3" key="1">
    <citation type="journal article" date="2016" name="Nat. Commun.">
        <title>Thousands of microbial genomes shed light on interconnected biogeochemical processes in an aquifer system.</title>
        <authorList>
            <person name="Anantharaman K."/>
            <person name="Brown C.T."/>
            <person name="Hug L.A."/>
            <person name="Sharon I."/>
            <person name="Castelle C.J."/>
            <person name="Probst A.J."/>
            <person name="Thomas B.C."/>
            <person name="Singh A."/>
            <person name="Wilkins M.J."/>
            <person name="Karaoz U."/>
            <person name="Brodie E.L."/>
            <person name="Williams K.H."/>
            <person name="Hubbard S.S."/>
            <person name="Banfield J.F."/>
        </authorList>
    </citation>
    <scope>NUCLEOTIDE SEQUENCE [LARGE SCALE GENOMIC DNA]</scope>
</reference>
<name>A0A1F8DWG4_9BACT</name>
<dbReference type="Pfam" id="PF01936">
    <property type="entry name" value="NYN"/>
    <property type="match status" value="1"/>
</dbReference>
<sequence>MSNEKKNKNYAFVDGQNLFMGTAKREVDPWEINLTRFRVYLEQKYNVTNAYYFLGFVQETNQELYEAIQKAGFVLIFREHNPAMIGKKKGNVDSDIIFHIMKKMYKKEDFDKIILVSGDGDYKLVVDFLIEENRFEKILFPYRQFASSLYKKLGSQYFDYLESPEIKSKIGVKKEKGSLGN</sequence>
<feature type="domain" description="NYN" evidence="1">
    <location>
        <begin position="12"/>
        <end position="147"/>
    </location>
</feature>
<dbReference type="AlphaFoldDB" id="A0A1F8DWG4"/>
<dbReference type="InterPro" id="IPR047140">
    <property type="entry name" value="LabA"/>
</dbReference>